<name>A0A223FQY2_BEMTA</name>
<sequence length="216" mass="24885">MTVDIYHIGPSPPCRAVRLAAKLIGVDVNLKVIDITKGEQMTPEFLKLNPQHTVPVMDDNGFILTESRAIMTYLASKYGKDDSLYPKDLQKKAIVDQRLFFDLESLFQPFKNYFWPLVFKVGPHDEKKFQEIPKNLPVLEKILEESEFVAGDSITVADASIVTIISNYDMVGVDFSKYPNISRWYDKCKKVIPDYDEINQKGAEDFKKFWEHLRSL</sequence>
<dbReference type="InterPro" id="IPR040079">
    <property type="entry name" value="Glutathione_S-Trfase"/>
</dbReference>
<evidence type="ECO:0000256" key="1">
    <source>
        <dbReference type="ARBA" id="ARBA00011738"/>
    </source>
</evidence>
<dbReference type="InterPro" id="IPR036282">
    <property type="entry name" value="Glutathione-S-Trfase_C_sf"/>
</dbReference>
<accession>A0A223FQY2</accession>
<dbReference type="CDD" id="cd03045">
    <property type="entry name" value="GST_N_Delta_Epsilon"/>
    <property type="match status" value="1"/>
</dbReference>
<evidence type="ECO:0000313" key="5">
    <source>
        <dbReference type="EMBL" id="AST11602.1"/>
    </source>
</evidence>
<dbReference type="FunFam" id="1.20.1050.10:FF:000007">
    <property type="entry name" value="Glutathione S-transferase 1-1"/>
    <property type="match status" value="1"/>
</dbReference>
<dbReference type="AlphaFoldDB" id="A0A223FQY2"/>
<dbReference type="PANTHER" id="PTHR43969:SF9">
    <property type="entry name" value="GLUTATHIONE S TRANSFERASE D10, ISOFORM A-RELATED"/>
    <property type="match status" value="1"/>
</dbReference>
<comment type="subunit">
    <text evidence="1">Homodimer.</text>
</comment>
<keyword evidence="5" id="KW-0808">Transferase</keyword>
<evidence type="ECO:0000259" key="4">
    <source>
        <dbReference type="PROSITE" id="PS50405"/>
    </source>
</evidence>
<evidence type="ECO:0000256" key="2">
    <source>
        <dbReference type="RuleBase" id="RU003494"/>
    </source>
</evidence>
<dbReference type="PANTHER" id="PTHR43969">
    <property type="entry name" value="GLUTATHIONE S TRANSFERASE D10, ISOFORM A-RELATED"/>
    <property type="match status" value="1"/>
</dbReference>
<dbReference type="InterPro" id="IPR004045">
    <property type="entry name" value="Glutathione_S-Trfase_N"/>
</dbReference>
<dbReference type="CDD" id="cd03177">
    <property type="entry name" value="GST_C_Delta_Epsilon"/>
    <property type="match status" value="1"/>
</dbReference>
<reference evidence="5" key="1">
    <citation type="journal article" date="2017" name="Insect Mol. Biol.">
        <title>Identification of glutathione S-transferases in Bemisia tabaci (Hemiptera: Aleyrodidae) and evidence that GSTd7 helps explain the difference in insecticide susceptibility between B. tabaci Middle East-Minor Asia 1 and Mediterranean.</title>
        <authorList>
            <person name="He C."/>
            <person name="Xie W."/>
            <person name="Yang X."/>
            <person name="Wang S.L."/>
            <person name="Wu Q.J."/>
            <person name="Zhang Y.J."/>
        </authorList>
    </citation>
    <scope>NUCLEOTIDE SEQUENCE</scope>
    <source>
        <strain evidence="5">B</strain>
    </source>
</reference>
<dbReference type="GO" id="GO:0004364">
    <property type="term" value="F:glutathione transferase activity"/>
    <property type="evidence" value="ECO:0007669"/>
    <property type="project" value="TreeGrafter"/>
</dbReference>
<dbReference type="InterPro" id="IPR004046">
    <property type="entry name" value="GST_C"/>
</dbReference>
<dbReference type="InterPro" id="IPR010987">
    <property type="entry name" value="Glutathione-S-Trfase_C-like"/>
</dbReference>
<feature type="domain" description="GST C-terminal" evidence="4">
    <location>
        <begin position="88"/>
        <end position="209"/>
    </location>
</feature>
<dbReference type="Gene3D" id="1.20.1050.10">
    <property type="match status" value="1"/>
</dbReference>
<feature type="domain" description="GST N-terminal" evidence="3">
    <location>
        <begin position="1"/>
        <end position="82"/>
    </location>
</feature>
<evidence type="ECO:0000313" key="6">
    <source>
        <dbReference type="EMBL" id="QHU79990.1"/>
    </source>
</evidence>
<organism evidence="5">
    <name type="scientific">Bemisia tabaci</name>
    <name type="common">Sweetpotato whitefly</name>
    <name type="synonym">Aleurodes tabaci</name>
    <dbReference type="NCBI Taxonomy" id="7038"/>
    <lineage>
        <taxon>Eukaryota</taxon>
        <taxon>Metazoa</taxon>
        <taxon>Ecdysozoa</taxon>
        <taxon>Arthropoda</taxon>
        <taxon>Hexapoda</taxon>
        <taxon>Insecta</taxon>
        <taxon>Pterygota</taxon>
        <taxon>Neoptera</taxon>
        <taxon>Paraneoptera</taxon>
        <taxon>Hemiptera</taxon>
        <taxon>Sternorrhyncha</taxon>
        <taxon>Aleyrodoidea</taxon>
        <taxon>Aleyrodidae</taxon>
        <taxon>Aleyrodinae</taxon>
        <taxon>Bemisia</taxon>
    </lineage>
</organism>
<dbReference type="Pfam" id="PF02798">
    <property type="entry name" value="GST_N"/>
    <property type="match status" value="1"/>
</dbReference>
<dbReference type="SUPFAM" id="SSF47616">
    <property type="entry name" value="GST C-terminal domain-like"/>
    <property type="match status" value="1"/>
</dbReference>
<dbReference type="PROSITE" id="PS50405">
    <property type="entry name" value="GST_CTER"/>
    <property type="match status" value="1"/>
</dbReference>
<reference evidence="6" key="3">
    <citation type="submission" date="2020-02" db="EMBL/GenBank/DDBJ databases">
        <title>Molecular Evolution of the glutathione S-transferase family in the Bemisia tabaci species complex.</title>
        <authorList>
            <person name="Patel M."/>
            <person name="Visendi P."/>
            <person name="Seal S."/>
            <person name="Sertchook R."/>
            <person name="Malka O."/>
        </authorList>
    </citation>
    <scope>NUCLEOTIDE SEQUENCE</scope>
    <source>
        <strain evidence="6">MEAM1</strain>
    </source>
</reference>
<dbReference type="PROSITE" id="PS50404">
    <property type="entry name" value="GST_NTER"/>
    <property type="match status" value="1"/>
</dbReference>
<dbReference type="EMBL" id="MN187138">
    <property type="protein sequence ID" value="QHU79990.1"/>
    <property type="molecule type" value="mRNA"/>
</dbReference>
<dbReference type="SUPFAM" id="SSF52833">
    <property type="entry name" value="Thioredoxin-like"/>
    <property type="match status" value="1"/>
</dbReference>
<proteinExistence type="evidence at transcript level"/>
<dbReference type="SFLD" id="SFLDG00358">
    <property type="entry name" value="Main_(cytGST)"/>
    <property type="match status" value="1"/>
</dbReference>
<dbReference type="SFLD" id="SFLDG01153">
    <property type="entry name" value="Main.4:_Theta-like"/>
    <property type="match status" value="1"/>
</dbReference>
<dbReference type="EMBL" id="MF036023">
    <property type="protein sequence ID" value="AST11602.1"/>
    <property type="molecule type" value="mRNA"/>
</dbReference>
<dbReference type="GO" id="GO:0006749">
    <property type="term" value="P:glutathione metabolic process"/>
    <property type="evidence" value="ECO:0007669"/>
    <property type="project" value="TreeGrafter"/>
</dbReference>
<dbReference type="SFLD" id="SFLDS00019">
    <property type="entry name" value="Glutathione_Transferase_(cytos"/>
    <property type="match status" value="1"/>
</dbReference>
<reference evidence="6" key="2">
    <citation type="submission" date="2019-07" db="EMBL/GenBank/DDBJ databases">
        <authorList>
            <person name="Aidlin Harari O."/>
            <person name="Santos-Garcia D."/>
            <person name="Moseri M."/>
            <person name="Moshitzky P."/>
            <person name="Morin S."/>
        </authorList>
    </citation>
    <scope>NUCLEOTIDE SEQUENCE</scope>
    <source>
        <strain evidence="6">MEAM1</strain>
    </source>
</reference>
<evidence type="ECO:0000259" key="3">
    <source>
        <dbReference type="PROSITE" id="PS50404"/>
    </source>
</evidence>
<protein>
    <submittedName>
        <fullName evidence="6">Glutathione S-transferase D7</fullName>
    </submittedName>
    <submittedName>
        <fullName evidence="5">Glutathione S-transferase d9</fullName>
    </submittedName>
</protein>
<dbReference type="FunFam" id="3.40.30.10:FF:000034">
    <property type="entry name" value="glutathione S-transferase 1"/>
    <property type="match status" value="1"/>
</dbReference>
<comment type="similarity">
    <text evidence="2">Belongs to the GST superfamily.</text>
</comment>
<dbReference type="InterPro" id="IPR036249">
    <property type="entry name" value="Thioredoxin-like_sf"/>
</dbReference>
<dbReference type="Pfam" id="PF00043">
    <property type="entry name" value="GST_C"/>
    <property type="match status" value="1"/>
</dbReference>
<dbReference type="Gene3D" id="3.40.30.10">
    <property type="entry name" value="Glutaredoxin"/>
    <property type="match status" value="1"/>
</dbReference>